<dbReference type="GO" id="GO:0006412">
    <property type="term" value="P:translation"/>
    <property type="evidence" value="ECO:0007669"/>
    <property type="project" value="TreeGrafter"/>
</dbReference>
<dbReference type="GO" id="GO:0003735">
    <property type="term" value="F:structural constituent of ribosome"/>
    <property type="evidence" value="ECO:0007669"/>
    <property type="project" value="InterPro"/>
</dbReference>
<dbReference type="Proteomes" id="UP000825935">
    <property type="component" value="Chromosome 11"/>
</dbReference>
<reference evidence="7" key="1">
    <citation type="submission" date="2021-08" db="EMBL/GenBank/DDBJ databases">
        <title>WGS assembly of Ceratopteris richardii.</title>
        <authorList>
            <person name="Marchant D.B."/>
            <person name="Chen G."/>
            <person name="Jenkins J."/>
            <person name="Shu S."/>
            <person name="Leebens-Mack J."/>
            <person name="Grimwood J."/>
            <person name="Schmutz J."/>
            <person name="Soltis P."/>
            <person name="Soltis D."/>
            <person name="Chen Z.-H."/>
        </authorList>
    </citation>
    <scope>NUCLEOTIDE SEQUENCE</scope>
    <source>
        <strain evidence="7">Whitten #5841</strain>
        <tissue evidence="7">Leaf</tissue>
    </source>
</reference>
<comment type="subcellular location">
    <subcellularLocation>
        <location evidence="1">Mitochondrion</location>
    </subcellularLocation>
</comment>
<dbReference type="AlphaFoldDB" id="A0A8T2TXY5"/>
<dbReference type="OrthoDB" id="408933at2759"/>
<dbReference type="PANTHER" id="PTHR21338:SF0">
    <property type="entry name" value="LARGE RIBOSOMAL SUBUNIT PROTEIN ML41"/>
    <property type="match status" value="1"/>
</dbReference>
<evidence type="ECO:0000256" key="2">
    <source>
        <dbReference type="ARBA" id="ARBA00010152"/>
    </source>
</evidence>
<evidence type="ECO:0000313" key="8">
    <source>
        <dbReference type="Proteomes" id="UP000825935"/>
    </source>
</evidence>
<gene>
    <name evidence="7" type="ORF">KP509_11G050400</name>
</gene>
<comment type="caution">
    <text evidence="7">The sequence shown here is derived from an EMBL/GenBank/DDBJ whole genome shotgun (WGS) entry which is preliminary data.</text>
</comment>
<evidence type="ECO:0000256" key="4">
    <source>
        <dbReference type="ARBA" id="ARBA00022980"/>
    </source>
</evidence>
<dbReference type="EMBL" id="CM035416">
    <property type="protein sequence ID" value="KAH7425349.1"/>
    <property type="molecule type" value="Genomic_DNA"/>
</dbReference>
<sequence>MRYGGLVGGTRGGGPFFEQYLCKHRASLNILTSKTGPRNYYKGNNCLSTGRHTSKGKYILIAEKLPKYVVPDLTGFPLKPYVEHSTPKNIP</sequence>
<evidence type="ECO:0000256" key="3">
    <source>
        <dbReference type="ARBA" id="ARBA00022946"/>
    </source>
</evidence>
<evidence type="ECO:0000256" key="6">
    <source>
        <dbReference type="ARBA" id="ARBA00023274"/>
    </source>
</evidence>
<proteinExistence type="inferred from homology"/>
<dbReference type="PANTHER" id="PTHR21338">
    <property type="entry name" value="MITOCHONDRIAL RIBOSOMAL PROTEIN L41"/>
    <property type="match status" value="1"/>
</dbReference>
<dbReference type="InterPro" id="IPR019189">
    <property type="entry name" value="Ribosomal_mL41"/>
</dbReference>
<protein>
    <recommendedName>
        <fullName evidence="9">Mitochondrial ribosomal protein L27</fullName>
    </recommendedName>
</protein>
<dbReference type="Pfam" id="PF09809">
    <property type="entry name" value="MRP-L27"/>
    <property type="match status" value="1"/>
</dbReference>
<dbReference type="GO" id="GO:0005762">
    <property type="term" value="C:mitochondrial large ribosomal subunit"/>
    <property type="evidence" value="ECO:0007669"/>
    <property type="project" value="InterPro"/>
</dbReference>
<evidence type="ECO:0000256" key="1">
    <source>
        <dbReference type="ARBA" id="ARBA00004173"/>
    </source>
</evidence>
<keyword evidence="5" id="KW-0496">Mitochondrion</keyword>
<keyword evidence="3" id="KW-0809">Transit peptide</keyword>
<evidence type="ECO:0000256" key="5">
    <source>
        <dbReference type="ARBA" id="ARBA00023128"/>
    </source>
</evidence>
<comment type="similarity">
    <text evidence="2">Belongs to the mitochondrion-specific ribosomal protein mL41 family.</text>
</comment>
<keyword evidence="6" id="KW-0687">Ribonucleoprotein</keyword>
<keyword evidence="4" id="KW-0689">Ribosomal protein</keyword>
<organism evidence="7 8">
    <name type="scientific">Ceratopteris richardii</name>
    <name type="common">Triangle waterfern</name>
    <dbReference type="NCBI Taxonomy" id="49495"/>
    <lineage>
        <taxon>Eukaryota</taxon>
        <taxon>Viridiplantae</taxon>
        <taxon>Streptophyta</taxon>
        <taxon>Embryophyta</taxon>
        <taxon>Tracheophyta</taxon>
        <taxon>Polypodiopsida</taxon>
        <taxon>Polypodiidae</taxon>
        <taxon>Polypodiales</taxon>
        <taxon>Pteridineae</taxon>
        <taxon>Pteridaceae</taxon>
        <taxon>Parkerioideae</taxon>
        <taxon>Ceratopteris</taxon>
    </lineage>
</organism>
<evidence type="ECO:0000313" key="7">
    <source>
        <dbReference type="EMBL" id="KAH7425349.1"/>
    </source>
</evidence>
<keyword evidence="8" id="KW-1185">Reference proteome</keyword>
<evidence type="ECO:0008006" key="9">
    <source>
        <dbReference type="Google" id="ProtNLM"/>
    </source>
</evidence>
<accession>A0A8T2TXY5</accession>
<name>A0A8T2TXY5_CERRI</name>